<evidence type="ECO:0000259" key="1">
    <source>
        <dbReference type="Pfam" id="PF03358"/>
    </source>
</evidence>
<dbReference type="InterPro" id="IPR029039">
    <property type="entry name" value="Flavoprotein-like_sf"/>
</dbReference>
<evidence type="ECO:0000313" key="3">
    <source>
        <dbReference type="Proteomes" id="UP001241603"/>
    </source>
</evidence>
<name>A0ABU0H4Q7_9HYPH</name>
<accession>A0ABU0H4Q7</accession>
<dbReference type="PANTHER" id="PTHR30543:SF21">
    <property type="entry name" value="NAD(P)H-DEPENDENT FMN REDUCTASE LOT6"/>
    <property type="match status" value="1"/>
</dbReference>
<protein>
    <submittedName>
        <fullName evidence="2">NAD(P)H-dependent FMN reductase</fullName>
    </submittedName>
</protein>
<dbReference type="InterPro" id="IPR050712">
    <property type="entry name" value="NAD(P)H-dep_reductase"/>
</dbReference>
<dbReference type="InterPro" id="IPR005025">
    <property type="entry name" value="FMN_Rdtase-like_dom"/>
</dbReference>
<proteinExistence type="predicted"/>
<dbReference type="Gene3D" id="3.40.50.360">
    <property type="match status" value="1"/>
</dbReference>
<evidence type="ECO:0000313" key="2">
    <source>
        <dbReference type="EMBL" id="MDQ0436499.1"/>
    </source>
</evidence>
<comment type="caution">
    <text evidence="2">The sequence shown here is derived from an EMBL/GenBank/DDBJ whole genome shotgun (WGS) entry which is preliminary data.</text>
</comment>
<dbReference type="Pfam" id="PF03358">
    <property type="entry name" value="FMN_red"/>
    <property type="match status" value="1"/>
</dbReference>
<dbReference type="EMBL" id="JAUSVO010000001">
    <property type="protein sequence ID" value="MDQ0436499.1"/>
    <property type="molecule type" value="Genomic_DNA"/>
</dbReference>
<gene>
    <name evidence="2" type="ORF">QO014_000869</name>
</gene>
<dbReference type="Proteomes" id="UP001241603">
    <property type="component" value="Unassembled WGS sequence"/>
</dbReference>
<dbReference type="SUPFAM" id="SSF52218">
    <property type="entry name" value="Flavoproteins"/>
    <property type="match status" value="1"/>
</dbReference>
<dbReference type="PANTHER" id="PTHR30543">
    <property type="entry name" value="CHROMATE REDUCTASE"/>
    <property type="match status" value="1"/>
</dbReference>
<keyword evidence="3" id="KW-1185">Reference proteome</keyword>
<feature type="domain" description="NADPH-dependent FMN reductase-like" evidence="1">
    <location>
        <begin position="8"/>
        <end position="149"/>
    </location>
</feature>
<sequence>MSTVTAKPKIALIIGSTRTARFADVPAQWMLKQAQARDDMEVELLDLRDFNLPLFDEIASSAWVPSQSPEAVRWQQALAGFDGFIFVVAEYNHSLTGSLKNALDHAYKEWSRKPFTAIGYGGVGAARAIEHLRLVGIEMHMVSTHAAVHIGGSDFFTIFPAVGNQPIETIEQNLIPSATTALDELVWWAKATMAARAETAARTEAA</sequence>
<organism evidence="2 3">
    <name type="scientific">Kaistia dalseonensis</name>
    <dbReference type="NCBI Taxonomy" id="410840"/>
    <lineage>
        <taxon>Bacteria</taxon>
        <taxon>Pseudomonadati</taxon>
        <taxon>Pseudomonadota</taxon>
        <taxon>Alphaproteobacteria</taxon>
        <taxon>Hyphomicrobiales</taxon>
        <taxon>Kaistiaceae</taxon>
        <taxon>Kaistia</taxon>
    </lineage>
</organism>
<dbReference type="RefSeq" id="WP_266347403.1">
    <property type="nucleotide sequence ID" value="NZ_JAPKNG010000001.1"/>
</dbReference>
<reference evidence="2 3" key="1">
    <citation type="submission" date="2023-07" db="EMBL/GenBank/DDBJ databases">
        <title>Genomic Encyclopedia of Type Strains, Phase IV (KMG-IV): sequencing the most valuable type-strain genomes for metagenomic binning, comparative biology and taxonomic classification.</title>
        <authorList>
            <person name="Goeker M."/>
        </authorList>
    </citation>
    <scope>NUCLEOTIDE SEQUENCE [LARGE SCALE GENOMIC DNA]</scope>
    <source>
        <strain evidence="2 3">B6-8</strain>
    </source>
</reference>